<reference evidence="1 2" key="1">
    <citation type="submission" date="2018-12" db="EMBL/GenBank/DDBJ databases">
        <authorList>
            <person name="Yang Y."/>
        </authorList>
    </citation>
    <scope>NUCLEOTIDE SEQUENCE [LARGE SCALE GENOMIC DNA]</scope>
    <source>
        <strain evidence="1 2">GSF71</strain>
    </source>
</reference>
<evidence type="ECO:0000313" key="1">
    <source>
        <dbReference type="EMBL" id="RUQ67479.1"/>
    </source>
</evidence>
<keyword evidence="2" id="KW-1185">Reference proteome</keyword>
<organism evidence="1 2">
    <name type="scientific">Azospirillum doebereinerae</name>
    <dbReference type="NCBI Taxonomy" id="92933"/>
    <lineage>
        <taxon>Bacteria</taxon>
        <taxon>Pseudomonadati</taxon>
        <taxon>Pseudomonadota</taxon>
        <taxon>Alphaproteobacteria</taxon>
        <taxon>Rhodospirillales</taxon>
        <taxon>Azospirillaceae</taxon>
        <taxon>Azospirillum</taxon>
    </lineage>
</organism>
<accession>A0A433J4X3</accession>
<proteinExistence type="predicted"/>
<dbReference type="AlphaFoldDB" id="A0A433J4X3"/>
<dbReference type="EMBL" id="RZIJ01000017">
    <property type="protein sequence ID" value="RUQ67479.1"/>
    <property type="molecule type" value="Genomic_DNA"/>
</dbReference>
<protein>
    <submittedName>
        <fullName evidence="1">Uncharacterized protein</fullName>
    </submittedName>
</protein>
<gene>
    <name evidence="1" type="ORF">EJ913_19855</name>
</gene>
<evidence type="ECO:0000313" key="2">
    <source>
        <dbReference type="Proteomes" id="UP000280346"/>
    </source>
</evidence>
<dbReference type="Proteomes" id="UP000280346">
    <property type="component" value="Unassembled WGS sequence"/>
</dbReference>
<name>A0A433J4X3_9PROT</name>
<sequence>MMTTNPRAAPILAARIATFVSAGRPYLVWAIPGDQPPAEAMAAPCLSATFMVDGGCALVALNDPHLTAYIRLKVPLVFACERKVDRRKLLKRRAAFSALGYRLWEEDARGHPVE</sequence>
<comment type="caution">
    <text evidence="1">The sequence shown here is derived from an EMBL/GenBank/DDBJ whole genome shotgun (WGS) entry which is preliminary data.</text>
</comment>
<dbReference type="RefSeq" id="WP_127001089.1">
    <property type="nucleotide sequence ID" value="NZ_JBNPXW010000015.1"/>
</dbReference>